<feature type="compositionally biased region" description="Polar residues" evidence="1">
    <location>
        <begin position="178"/>
        <end position="187"/>
    </location>
</feature>
<comment type="caution">
    <text evidence="2">The sequence shown here is derived from an EMBL/GenBank/DDBJ whole genome shotgun (WGS) entry which is preliminary data.</text>
</comment>
<evidence type="ECO:0000313" key="2">
    <source>
        <dbReference type="EMBL" id="GFT63437.1"/>
    </source>
</evidence>
<accession>A0A8X6TYG6</accession>
<dbReference type="AlphaFoldDB" id="A0A8X6TYG6"/>
<dbReference type="OrthoDB" id="6437216at2759"/>
<dbReference type="Proteomes" id="UP000887013">
    <property type="component" value="Unassembled WGS sequence"/>
</dbReference>
<evidence type="ECO:0000256" key="1">
    <source>
        <dbReference type="SAM" id="MobiDB-lite"/>
    </source>
</evidence>
<evidence type="ECO:0000313" key="3">
    <source>
        <dbReference type="Proteomes" id="UP000887013"/>
    </source>
</evidence>
<reference evidence="2" key="1">
    <citation type="submission" date="2020-08" db="EMBL/GenBank/DDBJ databases">
        <title>Multicomponent nature underlies the extraordinary mechanical properties of spider dragline silk.</title>
        <authorList>
            <person name="Kono N."/>
            <person name="Nakamura H."/>
            <person name="Mori M."/>
            <person name="Yoshida Y."/>
            <person name="Ohtoshi R."/>
            <person name="Malay A.D."/>
            <person name="Moran D.A.P."/>
            <person name="Tomita M."/>
            <person name="Numata K."/>
            <person name="Arakawa K."/>
        </authorList>
    </citation>
    <scope>NUCLEOTIDE SEQUENCE</scope>
</reference>
<dbReference type="EMBL" id="BMAW01068237">
    <property type="protein sequence ID" value="GFT63437.1"/>
    <property type="molecule type" value="Genomic_DNA"/>
</dbReference>
<organism evidence="2 3">
    <name type="scientific">Nephila pilipes</name>
    <name type="common">Giant wood spider</name>
    <name type="synonym">Nephila maculata</name>
    <dbReference type="NCBI Taxonomy" id="299642"/>
    <lineage>
        <taxon>Eukaryota</taxon>
        <taxon>Metazoa</taxon>
        <taxon>Ecdysozoa</taxon>
        <taxon>Arthropoda</taxon>
        <taxon>Chelicerata</taxon>
        <taxon>Arachnida</taxon>
        <taxon>Araneae</taxon>
        <taxon>Araneomorphae</taxon>
        <taxon>Entelegynae</taxon>
        <taxon>Araneoidea</taxon>
        <taxon>Nephilidae</taxon>
        <taxon>Nephila</taxon>
    </lineage>
</organism>
<feature type="compositionally biased region" description="Basic and acidic residues" evidence="1">
    <location>
        <begin position="188"/>
        <end position="197"/>
    </location>
</feature>
<proteinExistence type="predicted"/>
<sequence>MNTKDGFLVDGSCYPNDIIFIRDFYVYLVNRNRLPFLHDRELFCKTKFILRGDHEASVSSCVCLSGFFGFFRRRSPKPAVVEEISPEGPVNFSPFNFPQRSGLLTPFSGINRGGFLPTFSGFPGFPGGLFLSHFVPGLPRTQWPTSQSIPQPGPPKSPSIQGKFPPQNIPSAHFASQGFDQNLNFQPDSDREARFEDQPQTNTEDAENFFTLLAETDEHKCISRLVCEMGADPSSTGELGTTIAEIIGSLRDFPDGSKVFQYNQVLQEGVNQGLDFCRSRYSSCDEESYELMKASQAEDAATSA</sequence>
<feature type="region of interest" description="Disordered" evidence="1">
    <location>
        <begin position="141"/>
        <end position="203"/>
    </location>
</feature>
<keyword evidence="3" id="KW-1185">Reference proteome</keyword>
<name>A0A8X6TYG6_NEPPI</name>
<gene>
    <name evidence="2" type="primary">AVEN_145575_1</name>
    <name evidence="2" type="ORF">NPIL_660411</name>
</gene>
<protein>
    <submittedName>
        <fullName evidence="2">Uncharacterized protein</fullName>
    </submittedName>
</protein>